<dbReference type="InterPro" id="IPR036941">
    <property type="entry name" value="Rcpt_L-dom_sf"/>
</dbReference>
<evidence type="ECO:0000259" key="2">
    <source>
        <dbReference type="Pfam" id="PF01030"/>
    </source>
</evidence>
<keyword evidence="1" id="KW-0732">Signal</keyword>
<reference evidence="4" key="1">
    <citation type="submission" date="2016-11" db="UniProtKB">
        <authorList>
            <consortium name="WormBaseParasite"/>
        </authorList>
    </citation>
    <scope>IDENTIFICATION</scope>
</reference>
<dbReference type="STRING" id="1561998.A0A1I7TY82"/>
<dbReference type="eggNOG" id="ENOG502THB4">
    <property type="taxonomic scope" value="Eukaryota"/>
</dbReference>
<evidence type="ECO:0000313" key="4">
    <source>
        <dbReference type="WBParaSite" id="Csp11.Scaffold629.g12989.t2"/>
    </source>
</evidence>
<dbReference type="Proteomes" id="UP000095282">
    <property type="component" value="Unplaced"/>
</dbReference>
<keyword evidence="3" id="KW-1185">Reference proteome</keyword>
<feature type="chain" id="PRO_5009308134" evidence="1">
    <location>
        <begin position="20"/>
        <end position="503"/>
    </location>
</feature>
<name>A0A1I7TY82_9PELO</name>
<evidence type="ECO:0000256" key="1">
    <source>
        <dbReference type="SAM" id="SignalP"/>
    </source>
</evidence>
<dbReference type="WBParaSite" id="Csp11.Scaffold629.g12989.t2">
    <property type="protein sequence ID" value="Csp11.Scaffold629.g12989.t2"/>
    <property type="gene ID" value="Csp11.Scaffold629.g12989"/>
</dbReference>
<dbReference type="AlphaFoldDB" id="A0A1I7TY82"/>
<dbReference type="PANTHER" id="PTHR21662">
    <property type="entry name" value="RECEPTOR PROTEIN-TYROSINE KINASE"/>
    <property type="match status" value="1"/>
</dbReference>
<dbReference type="Pfam" id="PF01030">
    <property type="entry name" value="Recep_L_domain"/>
    <property type="match status" value="2"/>
</dbReference>
<feature type="domain" description="Receptor L-domain" evidence="2">
    <location>
        <begin position="344"/>
        <end position="437"/>
    </location>
</feature>
<feature type="signal peptide" evidence="1">
    <location>
        <begin position="1"/>
        <end position="19"/>
    </location>
</feature>
<dbReference type="SUPFAM" id="SSF52058">
    <property type="entry name" value="L domain-like"/>
    <property type="match status" value="3"/>
</dbReference>
<dbReference type="InterPro" id="IPR000494">
    <property type="entry name" value="Rcpt_L-dom"/>
</dbReference>
<dbReference type="PANTHER" id="PTHR21662:SF14">
    <property type="entry name" value="INSULIN_EGF-RECEPTOR L DOMAIN PROTEIN-RELATED"/>
    <property type="match status" value="1"/>
</dbReference>
<accession>A0A1I7TY82</accession>
<feature type="domain" description="Receptor L-domain" evidence="2">
    <location>
        <begin position="201"/>
        <end position="304"/>
    </location>
</feature>
<dbReference type="InterPro" id="IPR053079">
    <property type="entry name" value="SPS2_domain"/>
</dbReference>
<sequence length="503" mass="57360">MNFWHFIICSTFFLSFATSDLDEDLKRILDIYNDNPECHFNYTEISSKTVKFFPKCPSVAGIIVINNNTDLSSKQLEKAFSKLSNFSGGILIENSNLTDLSFFPPKVFKFYCDNYGMFIRNNEFLTNADYLIQLSYIPYAGARECPLSIENNPRLDLSEVCNSQSYTVTELTEMTTKGNLVNCGCQGGEEMLSSSLQDFSDCSIMYGGLNLINVTDTESLSALSNLHDIRGSFNIQNSNFQNLSFLSKLENMCFRSESLVFNLQNNLNMTRLELPTLRSIQNPLWLSITIFENLHPDFCLTIDEFKRLTEMWIGFQKLDAKLCEPSADEYRLCRFVSMADLLNNCVTIIGKVVIGEGDDDHATKLMRVKNIFGTLTIQNTQLKNFSFFDQLSMIVHLEDSDPVIKILGNKNLTYPKIGSISAIHTRFNKTAIIQDNHPKIFNWTNGTCELFGNSPYKMDLLVTYRRMLDYVGEDCGARVDLLSSFDPRMMTFISLIALLWFLV</sequence>
<dbReference type="Gene3D" id="3.80.20.20">
    <property type="entry name" value="Receptor L-domain"/>
    <property type="match status" value="3"/>
</dbReference>
<evidence type="ECO:0000313" key="3">
    <source>
        <dbReference type="Proteomes" id="UP000095282"/>
    </source>
</evidence>
<protein>
    <submittedName>
        <fullName evidence="4">Recep_L_domain domain-containing protein</fullName>
    </submittedName>
</protein>
<proteinExistence type="predicted"/>
<organism evidence="3 4">
    <name type="scientific">Caenorhabditis tropicalis</name>
    <dbReference type="NCBI Taxonomy" id="1561998"/>
    <lineage>
        <taxon>Eukaryota</taxon>
        <taxon>Metazoa</taxon>
        <taxon>Ecdysozoa</taxon>
        <taxon>Nematoda</taxon>
        <taxon>Chromadorea</taxon>
        <taxon>Rhabditida</taxon>
        <taxon>Rhabditina</taxon>
        <taxon>Rhabditomorpha</taxon>
        <taxon>Rhabditoidea</taxon>
        <taxon>Rhabditidae</taxon>
        <taxon>Peloderinae</taxon>
        <taxon>Caenorhabditis</taxon>
    </lineage>
</organism>